<protein>
    <recommendedName>
        <fullName evidence="3">Transposase</fullName>
    </recommendedName>
</protein>
<name>S2DYF7_INDAL</name>
<dbReference type="STRING" id="1189612.A33Q_1809"/>
<gene>
    <name evidence="1" type="ORF">A33Q_1809</name>
</gene>
<reference evidence="1 2" key="1">
    <citation type="journal article" date="2013" name="Genome Announc.">
        <title>Draft Genome Sequence of Indibacter alkaliphilus Strain LW1T, Isolated from Lonar Lake, a Haloalkaline Lake in the Buldana District of Maharashtra, India.</title>
        <authorList>
            <person name="Singh A."/>
            <person name="Kumar Jangir P."/>
            <person name="Sharma R."/>
            <person name="Singh A."/>
            <person name="Kumar Pinnaka A."/>
            <person name="Shivaji S."/>
        </authorList>
    </citation>
    <scope>NUCLEOTIDE SEQUENCE [LARGE SCALE GENOMIC DNA]</scope>
    <source>
        <strain evidence="2">CCUG 57479 / KCTC 22604 / LW1</strain>
    </source>
</reference>
<evidence type="ECO:0000313" key="1">
    <source>
        <dbReference type="EMBL" id="EOZ97161.1"/>
    </source>
</evidence>
<dbReference type="RefSeq" id="WP_009036020.1">
    <property type="nucleotide sequence ID" value="NZ_ALWO02000030.1"/>
</dbReference>
<dbReference type="Proteomes" id="UP000006073">
    <property type="component" value="Unassembled WGS sequence"/>
</dbReference>
<evidence type="ECO:0008006" key="3">
    <source>
        <dbReference type="Google" id="ProtNLM"/>
    </source>
</evidence>
<comment type="caution">
    <text evidence="1">The sequence shown here is derived from an EMBL/GenBank/DDBJ whole genome shotgun (WGS) entry which is preliminary data.</text>
</comment>
<organism evidence="1 2">
    <name type="scientific">Indibacter alkaliphilus (strain CCUG 57479 / KCTC 22604 / LW1)</name>
    <dbReference type="NCBI Taxonomy" id="1189612"/>
    <lineage>
        <taxon>Bacteria</taxon>
        <taxon>Pseudomonadati</taxon>
        <taxon>Bacteroidota</taxon>
        <taxon>Cytophagia</taxon>
        <taxon>Cytophagales</taxon>
        <taxon>Cyclobacteriaceae</taxon>
    </lineage>
</organism>
<proteinExistence type="predicted"/>
<accession>S2DYF7</accession>
<dbReference type="eggNOG" id="ENOG50335P1">
    <property type="taxonomic scope" value="Bacteria"/>
</dbReference>
<keyword evidence="2" id="KW-1185">Reference proteome</keyword>
<dbReference type="OrthoDB" id="671208at2"/>
<dbReference type="AlphaFoldDB" id="S2DYF7"/>
<sequence length="96" mass="11024">MDKREEMIRLVEEFTKSGLSQKEFSASKGLGFHQFNYWFRKFKKENEDVSSSGFIRVDSGRAESSTGQFELEYPNGVKLRVPKGDLALLSHLVALY</sequence>
<dbReference type="EMBL" id="ALWO02000030">
    <property type="protein sequence ID" value="EOZ97161.1"/>
    <property type="molecule type" value="Genomic_DNA"/>
</dbReference>
<evidence type="ECO:0000313" key="2">
    <source>
        <dbReference type="Proteomes" id="UP000006073"/>
    </source>
</evidence>
<dbReference type="NCBIfam" id="NF047593">
    <property type="entry name" value="IS66_ISAeme5_TnpA"/>
    <property type="match status" value="1"/>
</dbReference>